<proteinExistence type="predicted"/>
<evidence type="ECO:0000259" key="2">
    <source>
        <dbReference type="Pfam" id="PF02517"/>
    </source>
</evidence>
<sequence>MNLLSKIWKFVKAPYYGPIKANNRLKAKLFLSLLFWQLVLAFTAGMVMGLFVTFFKLELGEHAIREMVAKNSFLKIFFLTVVIAPVLEELLFRAPLGLFRNKSFYTYWFYFFTIAFGLVHLMNFENMGTAIWFAPILVSPQLIAGIFLGYTRNKLGLLYSMALHALFNLILVSPVLILKLLKGVVS</sequence>
<dbReference type="RefSeq" id="WP_080318736.1">
    <property type="nucleotide sequence ID" value="NZ_MTBC01000004.1"/>
</dbReference>
<dbReference type="AlphaFoldDB" id="A0A1V6LS50"/>
<keyword evidence="1" id="KW-1133">Transmembrane helix</keyword>
<keyword evidence="1" id="KW-0472">Membrane</keyword>
<feature type="transmembrane region" description="Helical" evidence="1">
    <location>
        <begin position="104"/>
        <end position="124"/>
    </location>
</feature>
<feature type="transmembrane region" description="Helical" evidence="1">
    <location>
        <begin position="157"/>
        <end position="181"/>
    </location>
</feature>
<feature type="transmembrane region" description="Helical" evidence="1">
    <location>
        <begin position="72"/>
        <end position="92"/>
    </location>
</feature>
<dbReference type="Proteomes" id="UP000191680">
    <property type="component" value="Unassembled WGS sequence"/>
</dbReference>
<dbReference type="EMBL" id="MTBC01000004">
    <property type="protein sequence ID" value="OQD42939.1"/>
    <property type="molecule type" value="Genomic_DNA"/>
</dbReference>
<evidence type="ECO:0000256" key="1">
    <source>
        <dbReference type="SAM" id="Phobius"/>
    </source>
</evidence>
<protein>
    <recommendedName>
        <fullName evidence="2">CAAX prenyl protease 2/Lysostaphin resistance protein A-like domain-containing protein</fullName>
    </recommendedName>
</protein>
<name>A0A1V6LS50_9FLAO</name>
<gene>
    <name evidence="3" type="ORF">BUL40_07540</name>
</gene>
<dbReference type="Pfam" id="PF02517">
    <property type="entry name" value="Rce1-like"/>
    <property type="match status" value="1"/>
</dbReference>
<dbReference type="GO" id="GO:0080120">
    <property type="term" value="P:CAAX-box protein maturation"/>
    <property type="evidence" value="ECO:0007669"/>
    <property type="project" value="UniProtKB-ARBA"/>
</dbReference>
<dbReference type="OrthoDB" id="847268at2"/>
<feature type="domain" description="CAAX prenyl protease 2/Lysostaphin resistance protein A-like" evidence="2">
    <location>
        <begin position="73"/>
        <end position="170"/>
    </location>
</feature>
<reference evidence="3 4" key="1">
    <citation type="submission" date="2016-12" db="EMBL/GenBank/DDBJ databases">
        <authorList>
            <person name="Song W.-J."/>
            <person name="Kurnit D.M."/>
        </authorList>
    </citation>
    <scope>NUCLEOTIDE SEQUENCE [LARGE SCALE GENOMIC DNA]</scope>
    <source>
        <strain evidence="3 4">HSG9</strain>
    </source>
</reference>
<evidence type="ECO:0000313" key="4">
    <source>
        <dbReference type="Proteomes" id="UP000191680"/>
    </source>
</evidence>
<dbReference type="GO" id="GO:0004175">
    <property type="term" value="F:endopeptidase activity"/>
    <property type="evidence" value="ECO:0007669"/>
    <property type="project" value="UniProtKB-ARBA"/>
</dbReference>
<dbReference type="InterPro" id="IPR003675">
    <property type="entry name" value="Rce1/LyrA-like_dom"/>
</dbReference>
<keyword evidence="1" id="KW-0812">Transmembrane</keyword>
<evidence type="ECO:0000313" key="3">
    <source>
        <dbReference type="EMBL" id="OQD42939.1"/>
    </source>
</evidence>
<comment type="caution">
    <text evidence="3">The sequence shown here is derived from an EMBL/GenBank/DDBJ whole genome shotgun (WGS) entry which is preliminary data.</text>
</comment>
<feature type="transmembrane region" description="Helical" evidence="1">
    <location>
        <begin position="29"/>
        <end position="52"/>
    </location>
</feature>
<organism evidence="3 4">
    <name type="scientific">Croceivirga radicis</name>
    <dbReference type="NCBI Taxonomy" id="1929488"/>
    <lineage>
        <taxon>Bacteria</taxon>
        <taxon>Pseudomonadati</taxon>
        <taxon>Bacteroidota</taxon>
        <taxon>Flavobacteriia</taxon>
        <taxon>Flavobacteriales</taxon>
        <taxon>Flavobacteriaceae</taxon>
        <taxon>Croceivirga</taxon>
    </lineage>
</organism>
<keyword evidence="4" id="KW-1185">Reference proteome</keyword>
<accession>A0A1V6LS50</accession>
<feature type="transmembrane region" description="Helical" evidence="1">
    <location>
        <begin position="130"/>
        <end position="150"/>
    </location>
</feature>